<reference evidence="1 2" key="1">
    <citation type="submission" date="2019-09" db="EMBL/GenBank/DDBJ databases">
        <title>Actinomadura physcomitrii sp. nov., a novel actinomycete isolated from moss [Physcomitrium sphaericum (Ludw) Fuernr].</title>
        <authorList>
            <person name="Zhuang X."/>
            <person name="Liu C."/>
        </authorList>
    </citation>
    <scope>NUCLEOTIDE SEQUENCE [LARGE SCALE GENOMIC DNA]</scope>
    <source>
        <strain evidence="1 2">HMC1</strain>
    </source>
</reference>
<dbReference type="OrthoDB" id="3297413at2"/>
<proteinExistence type="predicted"/>
<gene>
    <name evidence="1" type="ORF">F8566_47360</name>
</gene>
<protein>
    <submittedName>
        <fullName evidence="1">Uncharacterized protein</fullName>
    </submittedName>
</protein>
<accession>A0A6H9Y750</accession>
<dbReference type="RefSeq" id="WP_151570653.1">
    <property type="nucleotide sequence ID" value="NZ_WBMT01000034.1"/>
</dbReference>
<sequence length="95" mass="10455">MAPMTASDLAQVLFTTRLQASDHPTDARVRAAIADRLRVCDADCCAAYVAQEAGDHPEEYAARMRWALTTVCHAYPHADSHLRSRAYDPCHQVAA</sequence>
<dbReference type="Proteomes" id="UP000468735">
    <property type="component" value="Unassembled WGS sequence"/>
</dbReference>
<organism evidence="1 2">
    <name type="scientific">Actinomadura rudentiformis</name>
    <dbReference type="NCBI Taxonomy" id="359158"/>
    <lineage>
        <taxon>Bacteria</taxon>
        <taxon>Bacillati</taxon>
        <taxon>Actinomycetota</taxon>
        <taxon>Actinomycetes</taxon>
        <taxon>Streptosporangiales</taxon>
        <taxon>Thermomonosporaceae</taxon>
        <taxon>Actinomadura</taxon>
    </lineage>
</organism>
<name>A0A6H9Y750_9ACTN</name>
<dbReference type="EMBL" id="WBMT01000034">
    <property type="protein sequence ID" value="KAB2339638.1"/>
    <property type="molecule type" value="Genomic_DNA"/>
</dbReference>
<evidence type="ECO:0000313" key="1">
    <source>
        <dbReference type="EMBL" id="KAB2339638.1"/>
    </source>
</evidence>
<comment type="caution">
    <text evidence="1">The sequence shown here is derived from an EMBL/GenBank/DDBJ whole genome shotgun (WGS) entry which is preliminary data.</text>
</comment>
<dbReference type="AlphaFoldDB" id="A0A6H9Y750"/>
<evidence type="ECO:0000313" key="2">
    <source>
        <dbReference type="Proteomes" id="UP000468735"/>
    </source>
</evidence>
<keyword evidence="2" id="KW-1185">Reference proteome</keyword>